<feature type="transmembrane region" description="Helical" evidence="1">
    <location>
        <begin position="180"/>
        <end position="200"/>
    </location>
</feature>
<keyword evidence="1" id="KW-0812">Transmembrane</keyword>
<evidence type="ECO:0000313" key="3">
    <source>
        <dbReference type="EMBL" id="GEO42250.1"/>
    </source>
</evidence>
<dbReference type="AlphaFoldDB" id="A0A512E1A9"/>
<proteinExistence type="predicted"/>
<dbReference type="OrthoDB" id="9782250at2"/>
<dbReference type="Pfam" id="PF02517">
    <property type="entry name" value="Rce1-like"/>
    <property type="match status" value="1"/>
</dbReference>
<dbReference type="PANTHER" id="PTHR36435">
    <property type="entry name" value="SLR1288 PROTEIN"/>
    <property type="match status" value="1"/>
</dbReference>
<dbReference type="InterPro" id="IPR003675">
    <property type="entry name" value="Rce1/LyrA-like_dom"/>
</dbReference>
<dbReference type="GO" id="GO:0004175">
    <property type="term" value="F:endopeptidase activity"/>
    <property type="evidence" value="ECO:0007669"/>
    <property type="project" value="UniProtKB-ARBA"/>
</dbReference>
<dbReference type="PANTHER" id="PTHR36435:SF1">
    <property type="entry name" value="CAAX AMINO TERMINAL PROTEASE FAMILY PROTEIN"/>
    <property type="match status" value="1"/>
</dbReference>
<feature type="transmembrane region" description="Helical" evidence="1">
    <location>
        <begin position="28"/>
        <end position="49"/>
    </location>
</feature>
<accession>A0A512E1A9</accession>
<evidence type="ECO:0000259" key="2">
    <source>
        <dbReference type="Pfam" id="PF02517"/>
    </source>
</evidence>
<evidence type="ECO:0000256" key="1">
    <source>
        <dbReference type="SAM" id="Phobius"/>
    </source>
</evidence>
<keyword evidence="1" id="KW-1133">Transmembrane helix</keyword>
<evidence type="ECO:0000313" key="4">
    <source>
        <dbReference type="Proteomes" id="UP000321523"/>
    </source>
</evidence>
<feature type="transmembrane region" description="Helical" evidence="1">
    <location>
        <begin position="143"/>
        <end position="160"/>
    </location>
</feature>
<dbReference type="RefSeq" id="WP_084721489.1">
    <property type="nucleotide sequence ID" value="NZ_BJYZ01000038.1"/>
</dbReference>
<organism evidence="3 4">
    <name type="scientific">Skermanella aerolata</name>
    <dbReference type="NCBI Taxonomy" id="393310"/>
    <lineage>
        <taxon>Bacteria</taxon>
        <taxon>Pseudomonadati</taxon>
        <taxon>Pseudomonadota</taxon>
        <taxon>Alphaproteobacteria</taxon>
        <taxon>Rhodospirillales</taxon>
        <taxon>Azospirillaceae</taxon>
        <taxon>Skermanella</taxon>
    </lineage>
</organism>
<gene>
    <name evidence="3" type="ORF">SAE02_63980</name>
</gene>
<feature type="transmembrane region" description="Helical" evidence="1">
    <location>
        <begin position="102"/>
        <end position="123"/>
    </location>
</feature>
<keyword evidence="4" id="KW-1185">Reference proteome</keyword>
<feature type="domain" description="CAAX prenyl protease 2/Lysostaphin resistance protein A-like" evidence="2">
    <location>
        <begin position="147"/>
        <end position="233"/>
    </location>
</feature>
<reference evidence="3 4" key="1">
    <citation type="submission" date="2019-07" db="EMBL/GenBank/DDBJ databases">
        <title>Whole genome shotgun sequence of Skermanella aerolata NBRC 106429.</title>
        <authorList>
            <person name="Hosoyama A."/>
            <person name="Uohara A."/>
            <person name="Ohji S."/>
            <person name="Ichikawa N."/>
        </authorList>
    </citation>
    <scope>NUCLEOTIDE SEQUENCE [LARGE SCALE GENOMIC DNA]</scope>
    <source>
        <strain evidence="3 4">NBRC 106429</strain>
    </source>
</reference>
<protein>
    <recommendedName>
        <fullName evidence="2">CAAX prenyl protease 2/Lysostaphin resistance protein A-like domain-containing protein</fullName>
    </recommendedName>
</protein>
<dbReference type="GO" id="GO:0080120">
    <property type="term" value="P:CAAX-box protein maturation"/>
    <property type="evidence" value="ECO:0007669"/>
    <property type="project" value="UniProtKB-ARBA"/>
</dbReference>
<feature type="transmembrane region" description="Helical" evidence="1">
    <location>
        <begin position="220"/>
        <end position="244"/>
    </location>
</feature>
<sequence length="247" mass="26283">MTETIPLTPQTGKPDSSDGPGARLPLRLVDLILIVALAVGALMAFRLLISPREVTTATVVALLIGQNAVLLAIVWLVAMVYRGTTLRQLGFIPASASWYRRVVPIAIFLQIVVILTNVLISLWMGKPFENPQIPLIMPDPSDWGAMAGMFVATVIVAPVVEELTLRSVLYGWLRKHSAPIVAAGISAAAFAALHGSLVLLPGTFLVGLTLAWTYERSGSILPGMLVHGCFNAISTLLVFGVAIAQPA</sequence>
<dbReference type="InterPro" id="IPR052710">
    <property type="entry name" value="CAAX_protease"/>
</dbReference>
<comment type="caution">
    <text evidence="3">The sequence shown here is derived from an EMBL/GenBank/DDBJ whole genome shotgun (WGS) entry which is preliminary data.</text>
</comment>
<keyword evidence="1" id="KW-0472">Membrane</keyword>
<name>A0A512E1A9_9PROT</name>
<dbReference type="EMBL" id="BJYZ01000038">
    <property type="protein sequence ID" value="GEO42250.1"/>
    <property type="molecule type" value="Genomic_DNA"/>
</dbReference>
<dbReference type="Proteomes" id="UP000321523">
    <property type="component" value="Unassembled WGS sequence"/>
</dbReference>
<feature type="transmembrane region" description="Helical" evidence="1">
    <location>
        <begin position="55"/>
        <end position="81"/>
    </location>
</feature>